<organism evidence="3 4">
    <name type="scientific">Cellulomonas flavigena (strain ATCC 482 / DSM 20109 / BCRC 11376 / JCM 18109 / NBRC 3775 / NCIMB 8073 / NRS 134)</name>
    <dbReference type="NCBI Taxonomy" id="446466"/>
    <lineage>
        <taxon>Bacteria</taxon>
        <taxon>Bacillati</taxon>
        <taxon>Actinomycetota</taxon>
        <taxon>Actinomycetes</taxon>
        <taxon>Micrococcales</taxon>
        <taxon>Cellulomonadaceae</taxon>
        <taxon>Cellulomonas</taxon>
    </lineage>
</organism>
<evidence type="ECO:0000259" key="2">
    <source>
        <dbReference type="Pfam" id="PF01609"/>
    </source>
</evidence>
<dbReference type="GO" id="GO:0004803">
    <property type="term" value="F:transposase activity"/>
    <property type="evidence" value="ECO:0007669"/>
    <property type="project" value="InterPro"/>
</dbReference>
<dbReference type="Proteomes" id="UP000000849">
    <property type="component" value="Chromosome"/>
</dbReference>
<dbReference type="GO" id="GO:0003677">
    <property type="term" value="F:DNA binding"/>
    <property type="evidence" value="ECO:0007669"/>
    <property type="project" value="InterPro"/>
</dbReference>
<accession>D5UBZ7</accession>
<dbReference type="EMBL" id="CP001964">
    <property type="protein sequence ID" value="ADG76156.1"/>
    <property type="molecule type" value="Genomic_DNA"/>
</dbReference>
<sequence>MNHRNLRVEPGDHAIGRSRGGLSTKIHHAVDGKGRPLAVLLGPGQGGDAPMCLPVLNTIRVPRKGSGRPRTRPDAVLADKAYSSRAIRAELRRRGVVSVIPEPRNQQGHRKRRGSAGGRPVTYDPDQYKRRNVVERAFNALKHWRGLATRYDKHAVTYRGAVVLAAILAWLRAPTCR</sequence>
<reference evidence="3 4" key="1">
    <citation type="journal article" date="2010" name="Stand. Genomic Sci.">
        <title>Complete genome sequence of Cellulomonas flavigena type strain (134).</title>
        <authorList>
            <person name="Abt B."/>
            <person name="Foster B."/>
            <person name="Lapidus A."/>
            <person name="Clum A."/>
            <person name="Sun H."/>
            <person name="Pukall R."/>
            <person name="Lucas S."/>
            <person name="Glavina Del Rio T."/>
            <person name="Nolan M."/>
            <person name="Tice H."/>
            <person name="Cheng J.F."/>
            <person name="Pitluck S."/>
            <person name="Liolios K."/>
            <person name="Ivanova N."/>
            <person name="Mavromatis K."/>
            <person name="Ovchinnikova G."/>
            <person name="Pati A."/>
            <person name="Goodwin L."/>
            <person name="Chen A."/>
            <person name="Palaniappan K."/>
            <person name="Land M."/>
            <person name="Hauser L."/>
            <person name="Chang Y.J."/>
            <person name="Jeffries C.D."/>
            <person name="Rohde M."/>
            <person name="Goker M."/>
            <person name="Woyke T."/>
            <person name="Bristow J."/>
            <person name="Eisen J.A."/>
            <person name="Markowitz V."/>
            <person name="Hugenholtz P."/>
            <person name="Kyrpides N.C."/>
            <person name="Klenk H.P."/>
        </authorList>
    </citation>
    <scope>NUCLEOTIDE SEQUENCE [LARGE SCALE GENOMIC DNA]</scope>
    <source>
        <strain evidence="4">ATCC 482 / DSM 20109 / BCRC 11376 / JCM 18109 / NBRC 3775 / NCIMB 8073 / NRS 134</strain>
    </source>
</reference>
<evidence type="ECO:0000256" key="1">
    <source>
        <dbReference type="SAM" id="MobiDB-lite"/>
    </source>
</evidence>
<dbReference type="STRING" id="446466.Cfla_3275"/>
<dbReference type="PANTHER" id="PTHR30007:SF1">
    <property type="entry name" value="BLR1914 PROTEIN"/>
    <property type="match status" value="1"/>
</dbReference>
<name>D5UBZ7_CELFN</name>
<feature type="domain" description="Transposase IS4-like" evidence="2">
    <location>
        <begin position="15"/>
        <end position="167"/>
    </location>
</feature>
<evidence type="ECO:0000313" key="3">
    <source>
        <dbReference type="EMBL" id="ADG76156.1"/>
    </source>
</evidence>
<gene>
    <name evidence="3" type="ordered locus">Cfla_3275</name>
</gene>
<protein>
    <submittedName>
        <fullName evidence="3">Transposase IS4 family protein</fullName>
    </submittedName>
</protein>
<dbReference type="HOGENOM" id="CLU_055261_9_1_11"/>
<dbReference type="KEGG" id="cfl:Cfla_3275"/>
<evidence type="ECO:0000313" key="4">
    <source>
        <dbReference type="Proteomes" id="UP000000849"/>
    </source>
</evidence>
<dbReference type="Pfam" id="PF01609">
    <property type="entry name" value="DDE_Tnp_1"/>
    <property type="match status" value="1"/>
</dbReference>
<dbReference type="PANTHER" id="PTHR30007">
    <property type="entry name" value="PHP DOMAIN PROTEIN"/>
    <property type="match status" value="1"/>
</dbReference>
<proteinExistence type="predicted"/>
<dbReference type="AlphaFoldDB" id="D5UBZ7"/>
<keyword evidence="4" id="KW-1185">Reference proteome</keyword>
<dbReference type="GO" id="GO:0006313">
    <property type="term" value="P:DNA transposition"/>
    <property type="evidence" value="ECO:0007669"/>
    <property type="project" value="InterPro"/>
</dbReference>
<dbReference type="eggNOG" id="COG3293">
    <property type="taxonomic scope" value="Bacteria"/>
</dbReference>
<feature type="region of interest" description="Disordered" evidence="1">
    <location>
        <begin position="102"/>
        <end position="125"/>
    </location>
</feature>
<dbReference type="InterPro" id="IPR002559">
    <property type="entry name" value="Transposase_11"/>
</dbReference>
<dbReference type="NCBIfam" id="NF033580">
    <property type="entry name" value="transpos_IS5_3"/>
    <property type="match status" value="1"/>
</dbReference>